<protein>
    <submittedName>
        <fullName evidence="2">Uncharacterized protein</fullName>
    </submittedName>
</protein>
<keyword evidence="1" id="KW-0812">Transmembrane</keyword>
<dbReference type="Proteomes" id="UP001596411">
    <property type="component" value="Unassembled WGS sequence"/>
</dbReference>
<evidence type="ECO:0000313" key="2">
    <source>
        <dbReference type="EMBL" id="MFC7091440.1"/>
    </source>
</evidence>
<reference evidence="3" key="1">
    <citation type="journal article" date="2019" name="Int. J. Syst. Evol. Microbiol.">
        <title>The Global Catalogue of Microorganisms (GCM) 10K type strain sequencing project: providing services to taxonomists for standard genome sequencing and annotation.</title>
        <authorList>
            <consortium name="The Broad Institute Genomics Platform"/>
            <consortium name="The Broad Institute Genome Sequencing Center for Infectious Disease"/>
            <person name="Wu L."/>
            <person name="Ma J."/>
        </authorList>
    </citation>
    <scope>NUCLEOTIDE SEQUENCE [LARGE SCALE GENOMIC DNA]</scope>
    <source>
        <strain evidence="3">CGMCC 1.13666</strain>
    </source>
</reference>
<name>A0ABW2F1Z3_9GAMM</name>
<dbReference type="RefSeq" id="WP_346063782.1">
    <property type="nucleotide sequence ID" value="NZ_BAAADR010000022.1"/>
</dbReference>
<keyword evidence="3" id="KW-1185">Reference proteome</keyword>
<feature type="transmembrane region" description="Helical" evidence="1">
    <location>
        <begin position="146"/>
        <end position="171"/>
    </location>
</feature>
<sequence>MIKEVSETRAITYDFQYYHDDGYVRLGVHNISSKLPIESLSFHVTCPELSKSCIAPLPGQTALARHFVVQPIGSTSLAFGEVNSSEIAFNLSLPPGESAYIDIGKADVGAELGFYFQPGGSGHGLDLVFLDREGLFAYMVDNYIEILIYSLFFVGGVLFAFIVCLIVRCLVCREAD</sequence>
<keyword evidence="1" id="KW-0472">Membrane</keyword>
<gene>
    <name evidence="2" type="ORF">ACFQH5_17990</name>
</gene>
<proteinExistence type="predicted"/>
<organism evidence="2 3">
    <name type="scientific">Halomonas salifodinae</name>
    <dbReference type="NCBI Taxonomy" id="438745"/>
    <lineage>
        <taxon>Bacteria</taxon>
        <taxon>Pseudomonadati</taxon>
        <taxon>Pseudomonadota</taxon>
        <taxon>Gammaproteobacteria</taxon>
        <taxon>Oceanospirillales</taxon>
        <taxon>Halomonadaceae</taxon>
        <taxon>Halomonas</taxon>
    </lineage>
</organism>
<accession>A0ABW2F1Z3</accession>
<dbReference type="EMBL" id="JBHSZP010000036">
    <property type="protein sequence ID" value="MFC7091440.1"/>
    <property type="molecule type" value="Genomic_DNA"/>
</dbReference>
<keyword evidence="1" id="KW-1133">Transmembrane helix</keyword>
<evidence type="ECO:0000256" key="1">
    <source>
        <dbReference type="SAM" id="Phobius"/>
    </source>
</evidence>
<evidence type="ECO:0000313" key="3">
    <source>
        <dbReference type="Proteomes" id="UP001596411"/>
    </source>
</evidence>
<comment type="caution">
    <text evidence="2">The sequence shown here is derived from an EMBL/GenBank/DDBJ whole genome shotgun (WGS) entry which is preliminary data.</text>
</comment>